<keyword evidence="1 5" id="KW-0808">Transferase</keyword>
<dbReference type="GO" id="GO:0031417">
    <property type="term" value="C:NatC complex"/>
    <property type="evidence" value="ECO:0007669"/>
    <property type="project" value="TreeGrafter"/>
</dbReference>
<evidence type="ECO:0000313" key="5">
    <source>
        <dbReference type="EMBL" id="MSU06864.1"/>
    </source>
</evidence>
<dbReference type="InterPro" id="IPR044542">
    <property type="entry name" value="NAA30-like"/>
</dbReference>
<keyword evidence="2" id="KW-0012">Acyltransferase</keyword>
<dbReference type="EMBL" id="VUNN01000018">
    <property type="protein sequence ID" value="MSU06864.1"/>
    <property type="molecule type" value="Genomic_DNA"/>
</dbReference>
<evidence type="ECO:0000256" key="3">
    <source>
        <dbReference type="ARBA" id="ARBA00024025"/>
    </source>
</evidence>
<name>A0A7X2PDC9_9SPIO</name>
<gene>
    <name evidence="5" type="ORF">FYJ80_08785</name>
</gene>
<dbReference type="Pfam" id="PF00583">
    <property type="entry name" value="Acetyltransf_1"/>
    <property type="match status" value="1"/>
</dbReference>
<reference evidence="5 6" key="1">
    <citation type="submission" date="2019-08" db="EMBL/GenBank/DDBJ databases">
        <title>In-depth cultivation of the pig gut microbiome towards novel bacterial diversity and tailored functional studies.</title>
        <authorList>
            <person name="Wylensek D."/>
            <person name="Hitch T.C.A."/>
            <person name="Clavel T."/>
        </authorList>
    </citation>
    <scope>NUCLEOTIDE SEQUENCE [LARGE SCALE GENOMIC DNA]</scope>
    <source>
        <strain evidence="5 6">NM-380-WT-3C1</strain>
    </source>
</reference>
<protein>
    <submittedName>
        <fullName evidence="5">GNAT family N-acetyltransferase</fullName>
    </submittedName>
</protein>
<sequence length="245" mass="27938">MITYSNLTGLSISYLKNIFNEAFSDYTIPMQLDEKQIRAHLESNDFDPKLSIGCFDSDKMVGFVFVGHRDNRLYDAGTAVIKEYRRNGIAREMLEKIIAKMDKFDEFILECISTNSRALKLYESLGFKRKRHFVCFKLSNGGQLSKEVTLGSRSDITKSYNPSWQNEKVEANAIIFKHNENILCVRPEGSVYFSDPDLVLINHALKQIGKLSFTNIVSNSELAGLLYKIDAAVLAEQEEMSYENN</sequence>
<dbReference type="InterPro" id="IPR000182">
    <property type="entry name" value="GNAT_dom"/>
</dbReference>
<feature type="domain" description="N-acetyltransferase" evidence="4">
    <location>
        <begin position="2"/>
        <end position="151"/>
    </location>
</feature>
<dbReference type="SUPFAM" id="SSF55729">
    <property type="entry name" value="Acyl-CoA N-acyltransferases (Nat)"/>
    <property type="match status" value="1"/>
</dbReference>
<comment type="caution">
    <text evidence="5">The sequence shown here is derived from an EMBL/GenBank/DDBJ whole genome shotgun (WGS) entry which is preliminary data.</text>
</comment>
<evidence type="ECO:0000256" key="2">
    <source>
        <dbReference type="ARBA" id="ARBA00023315"/>
    </source>
</evidence>
<dbReference type="Proteomes" id="UP000460549">
    <property type="component" value="Unassembled WGS sequence"/>
</dbReference>
<dbReference type="InterPro" id="IPR016181">
    <property type="entry name" value="Acyl_CoA_acyltransferase"/>
</dbReference>
<dbReference type="CDD" id="cd04301">
    <property type="entry name" value="NAT_SF"/>
    <property type="match status" value="1"/>
</dbReference>
<dbReference type="PANTHER" id="PTHR45896">
    <property type="entry name" value="N-ALPHA-ACETYLTRANSFERASE 30"/>
    <property type="match status" value="1"/>
</dbReference>
<dbReference type="PANTHER" id="PTHR45896:SF1">
    <property type="entry name" value="N-ALPHA-ACETYLTRANSFERASE 30"/>
    <property type="match status" value="1"/>
</dbReference>
<evidence type="ECO:0000259" key="4">
    <source>
        <dbReference type="PROSITE" id="PS51186"/>
    </source>
</evidence>
<evidence type="ECO:0000313" key="6">
    <source>
        <dbReference type="Proteomes" id="UP000460549"/>
    </source>
</evidence>
<dbReference type="GO" id="GO:0004596">
    <property type="term" value="F:protein-N-terminal amino-acid acetyltransferase activity"/>
    <property type="evidence" value="ECO:0007669"/>
    <property type="project" value="InterPro"/>
</dbReference>
<proteinExistence type="inferred from homology"/>
<dbReference type="Gene3D" id="3.40.630.30">
    <property type="match status" value="1"/>
</dbReference>
<keyword evidence="6" id="KW-1185">Reference proteome</keyword>
<organism evidence="5 6">
    <name type="scientific">Bullifex porci</name>
    <dbReference type="NCBI Taxonomy" id="2606638"/>
    <lineage>
        <taxon>Bacteria</taxon>
        <taxon>Pseudomonadati</taxon>
        <taxon>Spirochaetota</taxon>
        <taxon>Spirochaetia</taxon>
        <taxon>Spirochaetales</taxon>
        <taxon>Spirochaetaceae</taxon>
        <taxon>Bullifex</taxon>
    </lineage>
</organism>
<dbReference type="PROSITE" id="PS51186">
    <property type="entry name" value="GNAT"/>
    <property type="match status" value="1"/>
</dbReference>
<comment type="similarity">
    <text evidence="3">Belongs to the acetyltransferase family. MAK3 subfamily.</text>
</comment>
<evidence type="ECO:0000256" key="1">
    <source>
        <dbReference type="ARBA" id="ARBA00022679"/>
    </source>
</evidence>
<dbReference type="AlphaFoldDB" id="A0A7X2PDC9"/>
<dbReference type="RefSeq" id="WP_154426081.1">
    <property type="nucleotide sequence ID" value="NZ_VUNN01000018.1"/>
</dbReference>
<accession>A0A7X2PDC9</accession>